<evidence type="ECO:0000313" key="2">
    <source>
        <dbReference type="EMBL" id="RDI40975.1"/>
    </source>
</evidence>
<dbReference type="PIRSF" id="PIRSF000850">
    <property type="entry name" value="Phospholipase_D_PSS"/>
    <property type="match status" value="1"/>
</dbReference>
<dbReference type="RefSeq" id="WP_114835047.1">
    <property type="nucleotide sequence ID" value="NZ_LR699114.1"/>
</dbReference>
<dbReference type="Proteomes" id="UP000254720">
    <property type="component" value="Unassembled WGS sequence"/>
</dbReference>
<accession>A0A370GB05</accession>
<dbReference type="GO" id="GO:0008808">
    <property type="term" value="F:cardiolipin synthase activity"/>
    <property type="evidence" value="ECO:0007669"/>
    <property type="project" value="TreeGrafter"/>
</dbReference>
<dbReference type="SUPFAM" id="SSF56024">
    <property type="entry name" value="Phospholipase D/nuclease"/>
    <property type="match status" value="2"/>
</dbReference>
<feature type="domain" description="PLD phosphodiesterase" evidence="1">
    <location>
        <begin position="294"/>
        <end position="320"/>
    </location>
</feature>
<organism evidence="2 3">
    <name type="scientific">Aquicella lusitana</name>
    <dbReference type="NCBI Taxonomy" id="254246"/>
    <lineage>
        <taxon>Bacteria</taxon>
        <taxon>Pseudomonadati</taxon>
        <taxon>Pseudomonadota</taxon>
        <taxon>Gammaproteobacteria</taxon>
        <taxon>Legionellales</taxon>
        <taxon>Coxiellaceae</taxon>
        <taxon>Aquicella</taxon>
    </lineage>
</organism>
<evidence type="ECO:0000313" key="3">
    <source>
        <dbReference type="Proteomes" id="UP000254720"/>
    </source>
</evidence>
<dbReference type="PANTHER" id="PTHR21248:SF22">
    <property type="entry name" value="PHOSPHOLIPASE D"/>
    <property type="match status" value="1"/>
</dbReference>
<dbReference type="GO" id="GO:0032049">
    <property type="term" value="P:cardiolipin biosynthetic process"/>
    <property type="evidence" value="ECO:0007669"/>
    <property type="project" value="UniProtKB-ARBA"/>
</dbReference>
<reference evidence="2 3" key="1">
    <citation type="submission" date="2018-07" db="EMBL/GenBank/DDBJ databases">
        <title>Genomic Encyclopedia of Type Strains, Phase IV (KMG-IV): sequencing the most valuable type-strain genomes for metagenomic binning, comparative biology and taxonomic classification.</title>
        <authorList>
            <person name="Goeker M."/>
        </authorList>
    </citation>
    <scope>NUCLEOTIDE SEQUENCE [LARGE SCALE GENOMIC DNA]</scope>
    <source>
        <strain evidence="2 3">DSM 16500</strain>
    </source>
</reference>
<dbReference type="InterPro" id="IPR001736">
    <property type="entry name" value="PLipase_D/transphosphatidylase"/>
</dbReference>
<dbReference type="GO" id="GO:0016020">
    <property type="term" value="C:membrane"/>
    <property type="evidence" value="ECO:0007669"/>
    <property type="project" value="TreeGrafter"/>
</dbReference>
<sequence length="380" mass="44108">MDDKATVSQKETIFNADVYFERLLADIRQAKTSIDLETYIYDPDLLGAEVASALADAAARGVQVRLLVDGIGTSNLGMLLGQMEAAGVTIRVFHPSPWSFWQWSRSNYQSFFVVKAVYFLSKINKRNHRKTCRIDENIAYVGSANISQKHLSKARGGEGWHDTIDRLAGFDTSDLKTAFDLAWKGFPIRERIQKSFQKVDLNPVFRLNYSRHLRRVLYKSLLRRLSMATRRIWVTIAYFNPDFFLLKQLIKAAKRGVDVKIILPYQSDVFIMPIIATTFYTRLLKARVEVYEYLPNILHSKVLIIDDWYSIGSSNLNQRSLRHDLEVDVTIQTTEAEEMLESQFKESLTQCRKIEFEDLHKQSFYKKYLGYLLLYGKYFL</sequence>
<dbReference type="PANTHER" id="PTHR21248">
    <property type="entry name" value="CARDIOLIPIN SYNTHASE"/>
    <property type="match status" value="1"/>
</dbReference>
<dbReference type="Gene3D" id="3.30.870.10">
    <property type="entry name" value="Endonuclease Chain A"/>
    <property type="match status" value="2"/>
</dbReference>
<dbReference type="AlphaFoldDB" id="A0A370GB05"/>
<dbReference type="OrthoDB" id="9762009at2"/>
<dbReference type="CDD" id="cd09110">
    <property type="entry name" value="PLDc_CLS_1"/>
    <property type="match status" value="1"/>
</dbReference>
<evidence type="ECO:0000259" key="1">
    <source>
        <dbReference type="PROSITE" id="PS50035"/>
    </source>
</evidence>
<dbReference type="InterPro" id="IPR025202">
    <property type="entry name" value="PLD-like_dom"/>
</dbReference>
<dbReference type="EMBL" id="QQAX01000022">
    <property type="protein sequence ID" value="RDI40975.1"/>
    <property type="molecule type" value="Genomic_DNA"/>
</dbReference>
<comment type="caution">
    <text evidence="2">The sequence shown here is derived from an EMBL/GenBank/DDBJ whole genome shotgun (WGS) entry which is preliminary data.</text>
</comment>
<keyword evidence="3" id="KW-1185">Reference proteome</keyword>
<proteinExistence type="predicted"/>
<dbReference type="PROSITE" id="PS50035">
    <property type="entry name" value="PLD"/>
    <property type="match status" value="2"/>
</dbReference>
<protein>
    <submittedName>
        <fullName evidence="2">Cardiolipin synthase</fullName>
    </submittedName>
</protein>
<dbReference type="Pfam" id="PF13091">
    <property type="entry name" value="PLDc_2"/>
    <property type="match status" value="2"/>
</dbReference>
<dbReference type="SMART" id="SM00155">
    <property type="entry name" value="PLDc"/>
    <property type="match status" value="2"/>
</dbReference>
<name>A0A370GB05_9COXI</name>
<feature type="domain" description="PLD phosphodiesterase" evidence="1">
    <location>
        <begin position="123"/>
        <end position="150"/>
    </location>
</feature>
<gene>
    <name evidence="2" type="ORF">C8D86_12219</name>
</gene>